<reference evidence="2" key="1">
    <citation type="journal article" date="2019" name="Int. J. Syst. Evol. Microbiol.">
        <title>The Global Catalogue of Microorganisms (GCM) 10K type strain sequencing project: providing services to taxonomists for standard genome sequencing and annotation.</title>
        <authorList>
            <consortium name="The Broad Institute Genomics Platform"/>
            <consortium name="The Broad Institute Genome Sequencing Center for Infectious Disease"/>
            <person name="Wu L."/>
            <person name="Ma J."/>
        </authorList>
    </citation>
    <scope>NUCLEOTIDE SEQUENCE [LARGE SCALE GENOMIC DNA]</scope>
    <source>
        <strain evidence="2">CGMCC 4.7106</strain>
    </source>
</reference>
<evidence type="ECO:0000313" key="2">
    <source>
        <dbReference type="Proteomes" id="UP001597375"/>
    </source>
</evidence>
<organism evidence="1 2">
    <name type="scientific">Luteolibacter algae</name>
    <dbReference type="NCBI Taxonomy" id="454151"/>
    <lineage>
        <taxon>Bacteria</taxon>
        <taxon>Pseudomonadati</taxon>
        <taxon>Verrucomicrobiota</taxon>
        <taxon>Verrucomicrobiia</taxon>
        <taxon>Verrucomicrobiales</taxon>
        <taxon>Verrucomicrobiaceae</taxon>
        <taxon>Luteolibacter</taxon>
    </lineage>
</organism>
<accession>A0ABW5D851</accession>
<evidence type="ECO:0000313" key="1">
    <source>
        <dbReference type="EMBL" id="MFD2257228.1"/>
    </source>
</evidence>
<name>A0ABW5D851_9BACT</name>
<dbReference type="Proteomes" id="UP001597375">
    <property type="component" value="Unassembled WGS sequence"/>
</dbReference>
<sequence length="114" mass="12790">MVAPNPNNPQPLKYAMLGVDESTPLEKLEKYTGTVGWKYLAPHYLSGVLYFVDPELKLAEVGYAFSENHKEQVEAWLKAGDLVKIGDLHAEQWAKADNEFEALVVSPFVLCRPI</sequence>
<comment type="caution">
    <text evidence="1">The sequence shown here is derived from an EMBL/GenBank/DDBJ whole genome shotgun (WGS) entry which is preliminary data.</text>
</comment>
<proteinExistence type="predicted"/>
<dbReference type="EMBL" id="JBHUIT010000022">
    <property type="protein sequence ID" value="MFD2257228.1"/>
    <property type="molecule type" value="Genomic_DNA"/>
</dbReference>
<gene>
    <name evidence="1" type="ORF">ACFSSA_11120</name>
</gene>
<dbReference type="InterPro" id="IPR018741">
    <property type="entry name" value="DUF2288"/>
</dbReference>
<dbReference type="Pfam" id="PF10052">
    <property type="entry name" value="DUF2288"/>
    <property type="match status" value="1"/>
</dbReference>
<keyword evidence="2" id="KW-1185">Reference proteome</keyword>
<dbReference type="RefSeq" id="WP_386820513.1">
    <property type="nucleotide sequence ID" value="NZ_JBHUIT010000022.1"/>
</dbReference>
<protein>
    <submittedName>
        <fullName evidence="1">DUF2288 domain-containing protein</fullName>
    </submittedName>
</protein>